<dbReference type="AlphaFoldDB" id="A0A6P0UNL2"/>
<dbReference type="RefSeq" id="WP_163607843.1">
    <property type="nucleotide sequence ID" value="NZ_JAABOO010000003.1"/>
</dbReference>
<evidence type="ECO:0000259" key="2">
    <source>
        <dbReference type="Pfam" id="PF01648"/>
    </source>
</evidence>
<dbReference type="InterPro" id="IPR008278">
    <property type="entry name" value="4-PPantetheinyl_Trfase_dom"/>
</dbReference>
<dbReference type="Pfam" id="PF01648">
    <property type="entry name" value="ACPS"/>
    <property type="match status" value="1"/>
</dbReference>
<dbReference type="EMBL" id="JAABOO010000003">
    <property type="protein sequence ID" value="NER14557.1"/>
    <property type="molecule type" value="Genomic_DNA"/>
</dbReference>
<dbReference type="Proteomes" id="UP000468581">
    <property type="component" value="Unassembled WGS sequence"/>
</dbReference>
<evidence type="ECO:0000313" key="3">
    <source>
        <dbReference type="EMBL" id="NER14557.1"/>
    </source>
</evidence>
<sequence>MPLYKSITDHPATKVLIWKIEESEEALQKGIQLTSHCQNRLDSMKSEIHRRGFLSVRQLLREAGYTPSDLYYDTEGRPHLRDGKKISITHSFIFSAIIVSDSIIGIDIEKQREKIKNIAHKFVDYEMSYLRNGEMVRMLTVIWCAKESLYKAYATNGVSFKNNIKVIPFNLEEPALIAWIQYEGDLQKYALNFLEFEGFSCAYALKL</sequence>
<evidence type="ECO:0000256" key="1">
    <source>
        <dbReference type="ARBA" id="ARBA00022679"/>
    </source>
</evidence>
<reference evidence="3 4" key="1">
    <citation type="submission" date="2020-01" db="EMBL/GenBank/DDBJ databases">
        <title>Leptobacterium flavescens.</title>
        <authorList>
            <person name="Wang G."/>
        </authorList>
    </citation>
    <scope>NUCLEOTIDE SEQUENCE [LARGE SCALE GENOMIC DNA]</scope>
    <source>
        <strain evidence="3 4">KCTC 22160</strain>
    </source>
</reference>
<dbReference type="SUPFAM" id="SSF56214">
    <property type="entry name" value="4'-phosphopantetheinyl transferase"/>
    <property type="match status" value="1"/>
</dbReference>
<gene>
    <name evidence="3" type="ORF">GWK08_13970</name>
</gene>
<dbReference type="GO" id="GO:0000287">
    <property type="term" value="F:magnesium ion binding"/>
    <property type="evidence" value="ECO:0007669"/>
    <property type="project" value="InterPro"/>
</dbReference>
<name>A0A6P0UNL2_9FLAO</name>
<keyword evidence="1 3" id="KW-0808">Transferase</keyword>
<proteinExistence type="predicted"/>
<evidence type="ECO:0000313" key="4">
    <source>
        <dbReference type="Proteomes" id="UP000468581"/>
    </source>
</evidence>
<protein>
    <submittedName>
        <fullName evidence="3">4'-phosphopantetheinyl transferase superfamily protein</fullName>
    </submittedName>
</protein>
<dbReference type="GO" id="GO:0008897">
    <property type="term" value="F:holo-[acyl-carrier-protein] synthase activity"/>
    <property type="evidence" value="ECO:0007669"/>
    <property type="project" value="InterPro"/>
</dbReference>
<dbReference type="InterPro" id="IPR037143">
    <property type="entry name" value="4-PPantetheinyl_Trfase_dom_sf"/>
</dbReference>
<dbReference type="Gene3D" id="3.90.470.20">
    <property type="entry name" value="4'-phosphopantetheinyl transferase domain"/>
    <property type="match status" value="1"/>
</dbReference>
<organism evidence="3 4">
    <name type="scientific">Leptobacterium flavescens</name>
    <dbReference type="NCBI Taxonomy" id="472055"/>
    <lineage>
        <taxon>Bacteria</taxon>
        <taxon>Pseudomonadati</taxon>
        <taxon>Bacteroidota</taxon>
        <taxon>Flavobacteriia</taxon>
        <taxon>Flavobacteriales</taxon>
        <taxon>Flavobacteriaceae</taxon>
        <taxon>Leptobacterium</taxon>
    </lineage>
</organism>
<keyword evidence="4" id="KW-1185">Reference proteome</keyword>
<comment type="caution">
    <text evidence="3">The sequence shown here is derived from an EMBL/GenBank/DDBJ whole genome shotgun (WGS) entry which is preliminary data.</text>
</comment>
<feature type="domain" description="4'-phosphopantetheinyl transferase" evidence="2">
    <location>
        <begin position="104"/>
        <end position="177"/>
    </location>
</feature>
<accession>A0A6P0UNL2</accession>